<dbReference type="InterPro" id="IPR000782">
    <property type="entry name" value="FAS1_domain"/>
</dbReference>
<dbReference type="Pfam" id="PF02469">
    <property type="entry name" value="Fasciclin"/>
    <property type="match status" value="4"/>
</dbReference>
<dbReference type="PANTHER" id="PTHR10900:SF77">
    <property type="entry name" value="FI19380P1"/>
    <property type="match status" value="1"/>
</dbReference>
<dbReference type="FunFam" id="2.30.180.10:FF:000032">
    <property type="entry name" value="Fasciclin domain-containing protein, putative"/>
    <property type="match status" value="1"/>
</dbReference>
<dbReference type="SUPFAM" id="SSF82153">
    <property type="entry name" value="FAS1 domain"/>
    <property type="match status" value="4"/>
</dbReference>
<organism evidence="2 3">
    <name type="scientific">Plakobranchus ocellatus</name>
    <dbReference type="NCBI Taxonomy" id="259542"/>
    <lineage>
        <taxon>Eukaryota</taxon>
        <taxon>Metazoa</taxon>
        <taxon>Spiralia</taxon>
        <taxon>Lophotrochozoa</taxon>
        <taxon>Mollusca</taxon>
        <taxon>Gastropoda</taxon>
        <taxon>Heterobranchia</taxon>
        <taxon>Euthyneura</taxon>
        <taxon>Panpulmonata</taxon>
        <taxon>Sacoglossa</taxon>
        <taxon>Placobranchoidea</taxon>
        <taxon>Plakobranchidae</taxon>
        <taxon>Plakobranchus</taxon>
    </lineage>
</organism>
<protein>
    <submittedName>
        <fullName evidence="2">Transforming growth factor-beta-induced protein ig-h3-like</fullName>
    </submittedName>
</protein>
<feature type="domain" description="FAS1" evidence="1">
    <location>
        <begin position="307"/>
        <end position="438"/>
    </location>
</feature>
<feature type="domain" description="FAS1" evidence="1">
    <location>
        <begin position="169"/>
        <end position="301"/>
    </location>
</feature>
<dbReference type="PROSITE" id="PS50213">
    <property type="entry name" value="FAS1"/>
    <property type="match status" value="4"/>
</dbReference>
<dbReference type="InterPro" id="IPR036378">
    <property type="entry name" value="FAS1_dom_sf"/>
</dbReference>
<keyword evidence="3" id="KW-1185">Reference proteome</keyword>
<evidence type="ECO:0000259" key="1">
    <source>
        <dbReference type="PROSITE" id="PS50213"/>
    </source>
</evidence>
<proteinExistence type="predicted"/>
<name>A0AAV3YE96_9GAST</name>
<dbReference type="AlphaFoldDB" id="A0AAV3YE96"/>
<dbReference type="SMART" id="SM00554">
    <property type="entry name" value="FAS1"/>
    <property type="match status" value="4"/>
</dbReference>
<evidence type="ECO:0000313" key="3">
    <source>
        <dbReference type="Proteomes" id="UP000735302"/>
    </source>
</evidence>
<dbReference type="Proteomes" id="UP000735302">
    <property type="component" value="Unassembled WGS sequence"/>
</dbReference>
<dbReference type="InterPro" id="IPR050904">
    <property type="entry name" value="Adhesion/Biosynth-related"/>
</dbReference>
<feature type="domain" description="FAS1" evidence="1">
    <location>
        <begin position="575"/>
        <end position="709"/>
    </location>
</feature>
<gene>
    <name evidence="2" type="ORF">PoB_000801600</name>
</gene>
<comment type="caution">
    <text evidence="2">The sequence shown here is derived from an EMBL/GenBank/DDBJ whole genome shotgun (WGS) entry which is preliminary data.</text>
</comment>
<accession>A0AAV3YE96</accession>
<dbReference type="Gene3D" id="2.30.180.10">
    <property type="entry name" value="FAS1 domain"/>
    <property type="match status" value="4"/>
</dbReference>
<evidence type="ECO:0000313" key="2">
    <source>
        <dbReference type="EMBL" id="GFN81510.1"/>
    </source>
</evidence>
<dbReference type="PANTHER" id="PTHR10900">
    <property type="entry name" value="PERIOSTIN-RELATED"/>
    <property type="match status" value="1"/>
</dbReference>
<reference evidence="2 3" key="1">
    <citation type="journal article" date="2021" name="Elife">
        <title>Chloroplast acquisition without the gene transfer in kleptoplastic sea slugs, Plakobranchus ocellatus.</title>
        <authorList>
            <person name="Maeda T."/>
            <person name="Takahashi S."/>
            <person name="Yoshida T."/>
            <person name="Shimamura S."/>
            <person name="Takaki Y."/>
            <person name="Nagai Y."/>
            <person name="Toyoda A."/>
            <person name="Suzuki Y."/>
            <person name="Arimoto A."/>
            <person name="Ishii H."/>
            <person name="Satoh N."/>
            <person name="Nishiyama T."/>
            <person name="Hasebe M."/>
            <person name="Maruyama T."/>
            <person name="Minagawa J."/>
            <person name="Obokata J."/>
            <person name="Shigenobu S."/>
        </authorList>
    </citation>
    <scope>NUCLEOTIDE SEQUENCE [LARGE SCALE GENOMIC DNA]</scope>
</reference>
<feature type="domain" description="FAS1" evidence="1">
    <location>
        <begin position="442"/>
        <end position="571"/>
    </location>
</feature>
<sequence>MAFSPHSEGRKVVISYISSLDILKLLSLLSEQTDPFQIGLSRSCFREDPLEAGEMFCSASSYTMPLVSTIPQHVVAVAAVLFVLLLSREDVEVLGQRRSWRRHNLKQPGAPGPNMCKVQHVMGKKDKFYTYCVAKHLKYICERPTYVRWDCCSGYTRKGRERGCTNALPLDNLYNLTKDLELHRFNHHARKARLVEDLSRHGPFTVFAPTDEAFAKLALNDLSNLHDENSPPSQVHYHIAPGRLQVSDFRKKNQEFVTLHQGDKIRVNKYAFGVATVNCARIIKPDELATNGILHVIDKVISPVDVHDTIAQRLHDDERFSQFEMALLLSDLAKKLRKERHSFTVLAPTNEAFSKLPQHIFDKIFSDANTAEKILRRHIIRGVFCADAIVVAVGLKTMDQDRLLFRCKREGLWINQARVVHPDIVTSNGVIHGVDTVLLPDSVKSMPDLMREMHLGGFLALMEQTGLNDSFPAKNFTVFTPTNDAISKLDPEYLARLQKNPEAMKKVVQHHIVPGKVKKSDLVGDSDLASIADVGIKITVQRSGVTVDKAMVGEHPRECEEAVIHKVDNVLLPPESTLVDTVFDMSDLSVFSEFLMASEVAEALLPHGSYTLLAPTDKAFSYLNQGQLHAIRDDPDRLRKFVERHVITRMVLKCSVPPSGVYILTSMQKDETYFANDRRNRLHINKHARVISEDLLTSNGILYKIDHVLPCSCEPLLRTRWGHYISDNRYRKPYS</sequence>
<dbReference type="EMBL" id="BLXT01000945">
    <property type="protein sequence ID" value="GFN81510.1"/>
    <property type="molecule type" value="Genomic_DNA"/>
</dbReference>